<dbReference type="EMBL" id="JAVFWL010000001">
    <property type="protein sequence ID" value="KAK6725698.1"/>
    <property type="molecule type" value="Genomic_DNA"/>
</dbReference>
<gene>
    <name evidence="1" type="primary">Necator_chrI.g296</name>
    <name evidence="1" type="ORF">RB195_004175</name>
</gene>
<keyword evidence="2" id="KW-1185">Reference proteome</keyword>
<dbReference type="Proteomes" id="UP001303046">
    <property type="component" value="Unassembled WGS sequence"/>
</dbReference>
<accession>A0ABR1BGZ2</accession>
<organism evidence="1 2">
    <name type="scientific">Necator americanus</name>
    <name type="common">Human hookworm</name>
    <dbReference type="NCBI Taxonomy" id="51031"/>
    <lineage>
        <taxon>Eukaryota</taxon>
        <taxon>Metazoa</taxon>
        <taxon>Ecdysozoa</taxon>
        <taxon>Nematoda</taxon>
        <taxon>Chromadorea</taxon>
        <taxon>Rhabditida</taxon>
        <taxon>Rhabditina</taxon>
        <taxon>Rhabditomorpha</taxon>
        <taxon>Strongyloidea</taxon>
        <taxon>Ancylostomatidae</taxon>
        <taxon>Bunostominae</taxon>
        <taxon>Necator</taxon>
    </lineage>
</organism>
<proteinExistence type="predicted"/>
<sequence length="178" mass="19823">MTCGSQLMYQISSHLRSAFTGTSDRIHIYDPAVTMENHRRPHTSYGFPSVMNVIFITPKLTLFVLPAAIHGSGNADPAVIVVIFGASRMDLVKKIQRTSSRKSCSTIQHQFITTGVSVSKNFPFLFLPCLFFTFIVDAVVSYKQPTSVLFSEDVCSTLFSLVTVYDVYTYRIGGSQKM</sequence>
<evidence type="ECO:0000313" key="2">
    <source>
        <dbReference type="Proteomes" id="UP001303046"/>
    </source>
</evidence>
<protein>
    <recommendedName>
        <fullName evidence="3">7TM GPCR serpentine receptor class x (Srx) domain-containing protein</fullName>
    </recommendedName>
</protein>
<reference evidence="1 2" key="1">
    <citation type="submission" date="2023-08" db="EMBL/GenBank/DDBJ databases">
        <title>A Necator americanus chromosomal reference genome.</title>
        <authorList>
            <person name="Ilik V."/>
            <person name="Petrzelkova K.J."/>
            <person name="Pardy F."/>
            <person name="Fuh T."/>
            <person name="Niatou-Singa F.S."/>
            <person name="Gouil Q."/>
            <person name="Baker L."/>
            <person name="Ritchie M.E."/>
            <person name="Jex A.R."/>
            <person name="Gazzola D."/>
            <person name="Li H."/>
            <person name="Toshio Fujiwara R."/>
            <person name="Zhan B."/>
            <person name="Aroian R.V."/>
            <person name="Pafco B."/>
            <person name="Schwarz E.M."/>
        </authorList>
    </citation>
    <scope>NUCLEOTIDE SEQUENCE [LARGE SCALE GENOMIC DNA]</scope>
    <source>
        <strain evidence="1 2">Aroian</strain>
        <tissue evidence="1">Whole animal</tissue>
    </source>
</reference>
<evidence type="ECO:0000313" key="1">
    <source>
        <dbReference type="EMBL" id="KAK6725698.1"/>
    </source>
</evidence>
<name>A0ABR1BGZ2_NECAM</name>
<evidence type="ECO:0008006" key="3">
    <source>
        <dbReference type="Google" id="ProtNLM"/>
    </source>
</evidence>
<comment type="caution">
    <text evidence="1">The sequence shown here is derived from an EMBL/GenBank/DDBJ whole genome shotgun (WGS) entry which is preliminary data.</text>
</comment>